<proteinExistence type="predicted"/>
<name>A0AAP9WCN1_LEPIR</name>
<dbReference type="EMBL" id="CP043884">
    <property type="protein sequence ID" value="QOI43617.1"/>
    <property type="molecule type" value="Genomic_DNA"/>
</dbReference>
<evidence type="ECO:0000313" key="2">
    <source>
        <dbReference type="Proteomes" id="UP000663124"/>
    </source>
</evidence>
<gene>
    <name evidence="1" type="ORF">Lepto782_16085</name>
</gene>
<protein>
    <submittedName>
        <fullName evidence="1">Uncharacterized protein</fullName>
    </submittedName>
</protein>
<reference evidence="1" key="1">
    <citation type="submission" date="2019-09" db="EMBL/GenBank/DDBJ databases">
        <title>Comparative Genomics of Leptospira interrogans Reveals Genome Plasticity - A Common Adaptive Strategy for Survival in Various Hosts.</title>
        <authorList>
            <person name="Ramli S.R."/>
            <person name="Bunk B."/>
            <person name="Goris M."/>
            <person name="Bhuju S."/>
            <person name="Jarek M."/>
            <person name="Sproer C."/>
            <person name="Mustakim S."/>
            <person name="Strommenger B."/>
            <person name="Pessler F."/>
        </authorList>
    </citation>
    <scope>NUCLEOTIDE SEQUENCE</scope>
    <source>
        <strain evidence="1">782</strain>
    </source>
</reference>
<dbReference type="Proteomes" id="UP000663124">
    <property type="component" value="Chromosome 1"/>
</dbReference>
<evidence type="ECO:0000313" key="1">
    <source>
        <dbReference type="EMBL" id="QOI43617.1"/>
    </source>
</evidence>
<sequence length="184" mass="21519">MFLNKKYPDLLSNREEDEFVDLTFKIENLKEDSDNFNFNLKAKFKDDIVGFKVMMTKNIDRGFDSNMELIKQNVCYEGVKFIRTGKESDLLVSHLNDLYGFASEKLSMTDLETFTAIALTNEPFNLIEDIVKIKLFGKDQEGASEEDYYESYFNVDLKNQCVWWNEKDPSYRGSLIRGNLVTNY</sequence>
<organism evidence="1 2">
    <name type="scientific">Leptospira interrogans serovar Canicola</name>
    <dbReference type="NCBI Taxonomy" id="211880"/>
    <lineage>
        <taxon>Bacteria</taxon>
        <taxon>Pseudomonadati</taxon>
        <taxon>Spirochaetota</taxon>
        <taxon>Spirochaetia</taxon>
        <taxon>Leptospirales</taxon>
        <taxon>Leptospiraceae</taxon>
        <taxon>Leptospira</taxon>
    </lineage>
</organism>
<dbReference type="AlphaFoldDB" id="A0AAP9WCN1"/>
<accession>A0AAP9WCN1</accession>